<gene>
    <name evidence="1" type="ORF">DSAG12_00524</name>
</gene>
<name>A0A5B9D790_9ARCH</name>
<accession>A0A5B9D790</accession>
<evidence type="ECO:0000313" key="1">
    <source>
        <dbReference type="EMBL" id="QEE14710.1"/>
    </source>
</evidence>
<protein>
    <submittedName>
        <fullName evidence="1">Uncharacterized protein</fullName>
    </submittedName>
</protein>
<proteinExistence type="predicted"/>
<dbReference type="AlphaFoldDB" id="A0A5B9D790"/>
<reference evidence="1" key="1">
    <citation type="journal article" date="2020" name="Nature">
        <title>Isolation of an archaeon at the prokaryote-eukaryote interface.</title>
        <authorList>
            <person name="Imachi H."/>
            <person name="Nobu M.K."/>
            <person name="Nakahara N."/>
            <person name="Morono Y."/>
            <person name="Ogawara M."/>
            <person name="Takaki Y."/>
            <person name="Takano Y."/>
            <person name="Uematsu K."/>
            <person name="Ikuta T."/>
            <person name="Ito M."/>
            <person name="Matsui Y."/>
            <person name="Miyazaki M."/>
            <person name="Murata K."/>
            <person name="Saito Y."/>
            <person name="Sakai S."/>
            <person name="Song C."/>
            <person name="Tasumi E."/>
            <person name="Yamanaka Y."/>
            <person name="Yamaguchi T."/>
            <person name="Kamagata Y."/>
            <person name="Tamaki H."/>
            <person name="Takai K."/>
        </authorList>
    </citation>
    <scope>NUCLEOTIDE SEQUENCE [LARGE SCALE GENOMIC DNA]</scope>
    <source>
        <strain evidence="1">MK-D1</strain>
    </source>
</reference>
<sequence length="119" mass="13787">MMDSKPIFLFGTKDQIDKIQKLKRLRKNNACEGIRTHESKNSLDLKSSAVLANPADLAIFRPLGYTCLDSLYNKSMISKKFFFFNVKYYFVCSAHHLSLHSREQNLCSGGSWQMFLWII</sequence>
<organism evidence="1">
    <name type="scientific">Promethearchaeum syntrophicum</name>
    <dbReference type="NCBI Taxonomy" id="2594042"/>
    <lineage>
        <taxon>Archaea</taxon>
        <taxon>Promethearchaeati</taxon>
        <taxon>Promethearchaeota</taxon>
        <taxon>Promethearchaeia</taxon>
        <taxon>Promethearchaeales</taxon>
        <taxon>Promethearchaeaceae</taxon>
        <taxon>Promethearchaeum</taxon>
    </lineage>
</organism>
<dbReference type="EMBL" id="CP042905">
    <property type="protein sequence ID" value="QEE14710.1"/>
    <property type="molecule type" value="Genomic_DNA"/>
</dbReference>